<name>A0AA39UFK0_9AGAR</name>
<reference evidence="1" key="1">
    <citation type="submission" date="2023-06" db="EMBL/GenBank/DDBJ databases">
        <authorList>
            <consortium name="Lawrence Berkeley National Laboratory"/>
            <person name="Ahrendt S."/>
            <person name="Sahu N."/>
            <person name="Indic B."/>
            <person name="Wong-Bajracharya J."/>
            <person name="Merenyi Z."/>
            <person name="Ke H.-M."/>
            <person name="Monk M."/>
            <person name="Kocsube S."/>
            <person name="Drula E."/>
            <person name="Lipzen A."/>
            <person name="Balint B."/>
            <person name="Henrissat B."/>
            <person name="Andreopoulos B."/>
            <person name="Martin F.M."/>
            <person name="Harder C.B."/>
            <person name="Rigling D."/>
            <person name="Ford K.L."/>
            <person name="Foster G.D."/>
            <person name="Pangilinan J."/>
            <person name="Papanicolaou A."/>
            <person name="Barry K."/>
            <person name="LaButti K."/>
            <person name="Viragh M."/>
            <person name="Koriabine M."/>
            <person name="Yan M."/>
            <person name="Riley R."/>
            <person name="Champramary S."/>
            <person name="Plett K.L."/>
            <person name="Tsai I.J."/>
            <person name="Slot J."/>
            <person name="Sipos G."/>
            <person name="Plett J."/>
            <person name="Nagy L.G."/>
            <person name="Grigoriev I.V."/>
        </authorList>
    </citation>
    <scope>NUCLEOTIDE SEQUENCE</scope>
    <source>
        <strain evidence="1">ICMP 16352</strain>
    </source>
</reference>
<keyword evidence="2" id="KW-1185">Reference proteome</keyword>
<comment type="caution">
    <text evidence="1">The sequence shown here is derived from an EMBL/GenBank/DDBJ whole genome shotgun (WGS) entry which is preliminary data.</text>
</comment>
<evidence type="ECO:0000313" key="1">
    <source>
        <dbReference type="EMBL" id="KAK0480359.1"/>
    </source>
</evidence>
<accession>A0AA39UFK0</accession>
<organism evidence="1 2">
    <name type="scientific">Armillaria novae-zelandiae</name>
    <dbReference type="NCBI Taxonomy" id="153914"/>
    <lineage>
        <taxon>Eukaryota</taxon>
        <taxon>Fungi</taxon>
        <taxon>Dikarya</taxon>
        <taxon>Basidiomycota</taxon>
        <taxon>Agaricomycotina</taxon>
        <taxon>Agaricomycetes</taxon>
        <taxon>Agaricomycetidae</taxon>
        <taxon>Agaricales</taxon>
        <taxon>Marasmiineae</taxon>
        <taxon>Physalacriaceae</taxon>
        <taxon>Armillaria</taxon>
    </lineage>
</organism>
<protein>
    <submittedName>
        <fullName evidence="1">Uncharacterized protein</fullName>
    </submittedName>
</protein>
<dbReference type="AlphaFoldDB" id="A0AA39UFK0"/>
<dbReference type="Proteomes" id="UP001175227">
    <property type="component" value="Unassembled WGS sequence"/>
</dbReference>
<sequence>MGLSGLCMSILNKAAQPRAISHLAVVDGLGRNFFGRRAYRIEIDASIWYQHSLTSKSAGDTGVSSELRMLFFRLHRLGLFACPDVFRHLTD</sequence>
<dbReference type="EMBL" id="JAUEPR010000010">
    <property type="protein sequence ID" value="KAK0480359.1"/>
    <property type="molecule type" value="Genomic_DNA"/>
</dbReference>
<gene>
    <name evidence="1" type="ORF">IW261DRAFT_1477544</name>
</gene>
<proteinExistence type="predicted"/>
<evidence type="ECO:0000313" key="2">
    <source>
        <dbReference type="Proteomes" id="UP001175227"/>
    </source>
</evidence>